<dbReference type="GO" id="GO:0050504">
    <property type="term" value="F:mannosyl-3-phosphoglycerate synthase activity"/>
    <property type="evidence" value="ECO:0007669"/>
    <property type="project" value="InterPro"/>
</dbReference>
<feature type="compositionally biased region" description="Low complexity" evidence="1">
    <location>
        <begin position="333"/>
        <end position="348"/>
    </location>
</feature>
<dbReference type="Gene3D" id="3.90.550.10">
    <property type="entry name" value="Spore Coat Polysaccharide Biosynthesis Protein SpsA, Chain A"/>
    <property type="match status" value="1"/>
</dbReference>
<keyword evidence="3" id="KW-1185">Reference proteome</keyword>
<dbReference type="GO" id="GO:0005737">
    <property type="term" value="C:cytoplasm"/>
    <property type="evidence" value="ECO:0007669"/>
    <property type="project" value="InterPro"/>
</dbReference>
<dbReference type="GO" id="GO:0051479">
    <property type="term" value="P:mannosylglycerate biosynthetic process"/>
    <property type="evidence" value="ECO:0007669"/>
    <property type="project" value="InterPro"/>
</dbReference>
<evidence type="ECO:0000256" key="1">
    <source>
        <dbReference type="SAM" id="MobiDB-lite"/>
    </source>
</evidence>
<proteinExistence type="predicted"/>
<name>A0AAJ0F2S3_9PEZI</name>
<dbReference type="EMBL" id="MU839842">
    <property type="protein sequence ID" value="KAK1751452.1"/>
    <property type="molecule type" value="Genomic_DNA"/>
</dbReference>
<dbReference type="Proteomes" id="UP001239445">
    <property type="component" value="Unassembled WGS sequence"/>
</dbReference>
<accession>A0AAJ0F2S3</accession>
<dbReference type="InterPro" id="IPR012812">
    <property type="entry name" value="Osmo_MPG_synth"/>
</dbReference>
<dbReference type="InterPro" id="IPR029044">
    <property type="entry name" value="Nucleotide-diphossugar_trans"/>
</dbReference>
<protein>
    <submittedName>
        <fullName evidence="2">Mannosyl-3-phosphoglycerate synthase</fullName>
    </submittedName>
</protein>
<feature type="region of interest" description="Disordered" evidence="1">
    <location>
        <begin position="331"/>
        <end position="350"/>
    </location>
</feature>
<evidence type="ECO:0000313" key="3">
    <source>
        <dbReference type="Proteomes" id="UP001239445"/>
    </source>
</evidence>
<dbReference type="Pfam" id="PF09488">
    <property type="entry name" value="Osmo_MPGsynth"/>
    <property type="match status" value="1"/>
</dbReference>
<evidence type="ECO:0000313" key="2">
    <source>
        <dbReference type="EMBL" id="KAK1751452.1"/>
    </source>
</evidence>
<comment type="caution">
    <text evidence="2">The sequence shown here is derived from an EMBL/GenBank/DDBJ whole genome shotgun (WGS) entry which is preliminary data.</text>
</comment>
<dbReference type="AlphaFoldDB" id="A0AAJ0F2S3"/>
<organism evidence="2 3">
    <name type="scientific">Echria macrotheca</name>
    <dbReference type="NCBI Taxonomy" id="438768"/>
    <lineage>
        <taxon>Eukaryota</taxon>
        <taxon>Fungi</taxon>
        <taxon>Dikarya</taxon>
        <taxon>Ascomycota</taxon>
        <taxon>Pezizomycotina</taxon>
        <taxon>Sordariomycetes</taxon>
        <taxon>Sordariomycetidae</taxon>
        <taxon>Sordariales</taxon>
        <taxon>Schizotheciaceae</taxon>
        <taxon>Echria</taxon>
    </lineage>
</organism>
<reference evidence="2" key="1">
    <citation type="submission" date="2023-06" db="EMBL/GenBank/DDBJ databases">
        <title>Genome-scale phylogeny and comparative genomics of the fungal order Sordariales.</title>
        <authorList>
            <consortium name="Lawrence Berkeley National Laboratory"/>
            <person name="Hensen N."/>
            <person name="Bonometti L."/>
            <person name="Westerberg I."/>
            <person name="Brannstrom I.O."/>
            <person name="Guillou S."/>
            <person name="Cros-Aarteil S."/>
            <person name="Calhoun S."/>
            <person name="Haridas S."/>
            <person name="Kuo A."/>
            <person name="Mondo S."/>
            <person name="Pangilinan J."/>
            <person name="Riley R."/>
            <person name="Labutti K."/>
            <person name="Andreopoulos B."/>
            <person name="Lipzen A."/>
            <person name="Chen C."/>
            <person name="Yanf M."/>
            <person name="Daum C."/>
            <person name="Ng V."/>
            <person name="Clum A."/>
            <person name="Steindorff A."/>
            <person name="Ohm R."/>
            <person name="Martin F."/>
            <person name="Silar P."/>
            <person name="Natvig D."/>
            <person name="Lalanne C."/>
            <person name="Gautier V."/>
            <person name="Ament-Velasquez S.L."/>
            <person name="Kruys A."/>
            <person name="Hutchinson M.I."/>
            <person name="Powell A.J."/>
            <person name="Barry K."/>
            <person name="Miller A.N."/>
            <person name="Grigoriev I.V."/>
            <person name="Debuchy R."/>
            <person name="Gladieux P."/>
            <person name="Thoren M.H."/>
            <person name="Johannesson H."/>
        </authorList>
    </citation>
    <scope>NUCLEOTIDE SEQUENCE</scope>
    <source>
        <strain evidence="2">PSN4</strain>
    </source>
</reference>
<sequence>MRLAVPRTSSHIGQLGVLHQTDVVELDAGEATNNPSDHTTVGVSYSVLNMIQRKMVIMVPCKNEPPETIEGVLRGIPNQCFLALVSNSTRDSTADRYAKEVEMLQQFCRNTGRQGLAIHQKDRGAAAALCQAGFPDLVGPDGTVRNGKGEGMILGMAVVAALCPDMQYVGFIDADSKMPGSPHEYCRAYASGFALYESAPSEDEQQHIMVRLRWRAKPKVRNGRLDFSVSEGRSSRVVNAWLNRTLALLWERTETDGTTTADDETDTDQVVSTANAGEHAMTMGLALKLRMAGGYAIEPFHFVDLLERQLRSPCLTPTSSAASSDIGCMSDAGSSTGSNTSSGSSSSGCLETSPVRIVQIRTLNAHLHTETEDSHVRNMWKMGLGTIYHHLFPLYSSPDAEDDELSESINALRREMLDFVIWDDRQFASDNGLPESPQESNDEILPRPMIYPPLETIDFAALAKELRRNGAAESLHIVGH</sequence>
<gene>
    <name evidence="2" type="ORF">QBC47DRAFT_391847</name>
</gene>